<dbReference type="Proteomes" id="UP000035682">
    <property type="component" value="Unplaced"/>
</dbReference>
<dbReference type="WormBase" id="SRAE_X000120600">
    <property type="protein sequence ID" value="SRP07574"/>
    <property type="gene ID" value="WBGene00266772"/>
</dbReference>
<dbReference type="WBParaSite" id="SRAE_X000120600.1">
    <property type="protein sequence ID" value="SRAE_X000120600.1"/>
    <property type="gene ID" value="WBGene00266772"/>
</dbReference>
<proteinExistence type="predicted"/>
<dbReference type="AlphaFoldDB" id="A0A090KPD8"/>
<reference evidence="1" key="2">
    <citation type="submission" date="2014-09" db="EMBL/GenBank/DDBJ databases">
        <authorList>
            <person name="Aslett A.Martin."/>
        </authorList>
    </citation>
    <scope>NUCLEOTIDE SEQUENCE</scope>
    <source>
        <strain evidence="1">ED321 Heterogonic</strain>
    </source>
</reference>
<protein>
    <submittedName>
        <fullName evidence="1 3">Uncharacterized protein</fullName>
    </submittedName>
</protein>
<accession>A0A090KPD8</accession>
<reference evidence="2" key="1">
    <citation type="submission" date="2014-09" db="EMBL/GenBank/DDBJ databases">
        <authorList>
            <person name="Martin A.A."/>
        </authorList>
    </citation>
    <scope>NUCLEOTIDE SEQUENCE</scope>
    <source>
        <strain evidence="2">ED321</strain>
    </source>
</reference>
<evidence type="ECO:0000313" key="1">
    <source>
        <dbReference type="EMBL" id="CEF59458.1"/>
    </source>
</evidence>
<name>A0A090KPD8_STRRB</name>
<evidence type="ECO:0000313" key="2">
    <source>
        <dbReference type="Proteomes" id="UP000035682"/>
    </source>
</evidence>
<evidence type="ECO:0000313" key="4">
    <source>
        <dbReference type="WormBase" id="SRAE_X000120600"/>
    </source>
</evidence>
<evidence type="ECO:0000313" key="3">
    <source>
        <dbReference type="WBParaSite" id="SRAE_X000120600.1"/>
    </source>
</evidence>
<organism evidence="1">
    <name type="scientific">Strongyloides ratti</name>
    <name type="common">Parasitic roundworm</name>
    <dbReference type="NCBI Taxonomy" id="34506"/>
    <lineage>
        <taxon>Eukaryota</taxon>
        <taxon>Metazoa</taxon>
        <taxon>Ecdysozoa</taxon>
        <taxon>Nematoda</taxon>
        <taxon>Chromadorea</taxon>
        <taxon>Rhabditida</taxon>
        <taxon>Tylenchina</taxon>
        <taxon>Panagrolaimomorpha</taxon>
        <taxon>Strongyloidoidea</taxon>
        <taxon>Strongyloididae</taxon>
        <taxon>Strongyloides</taxon>
    </lineage>
</organism>
<reference evidence="3" key="3">
    <citation type="submission" date="2020-12" db="UniProtKB">
        <authorList>
            <consortium name="WormBaseParasite"/>
        </authorList>
    </citation>
    <scope>IDENTIFICATION</scope>
</reference>
<dbReference type="CTD" id="36384266"/>
<keyword evidence="2" id="KW-1185">Reference proteome</keyword>
<dbReference type="RefSeq" id="XP_024498669.1">
    <property type="nucleotide sequence ID" value="XM_024646341.1"/>
</dbReference>
<sequence length="66" mass="7653">MATIQISYGAPNRVMMRFGKRFAPYVVGHPFYQNSIYQHDDAPDNAYKINSYLNKNQPFPVVIENN</sequence>
<dbReference type="GeneID" id="36384266"/>
<gene>
    <name evidence="1 3 4" type="ORF">SRAE_X000120600</name>
</gene>
<dbReference type="EMBL" id="LN609396">
    <property type="protein sequence ID" value="CEF59458.1"/>
    <property type="molecule type" value="Genomic_DNA"/>
</dbReference>